<accession>A0A450YNZ2</accession>
<organism evidence="1">
    <name type="scientific">Candidatus Kentrum sp. TC</name>
    <dbReference type="NCBI Taxonomy" id="2126339"/>
    <lineage>
        <taxon>Bacteria</taxon>
        <taxon>Pseudomonadati</taxon>
        <taxon>Pseudomonadota</taxon>
        <taxon>Gammaproteobacteria</taxon>
        <taxon>Candidatus Kentrum</taxon>
    </lineage>
</organism>
<dbReference type="EMBL" id="CAADFS010000017">
    <property type="protein sequence ID" value="VFK43650.1"/>
    <property type="molecule type" value="Genomic_DNA"/>
</dbReference>
<evidence type="ECO:0000313" key="2">
    <source>
        <dbReference type="EMBL" id="VFK43650.1"/>
    </source>
</evidence>
<evidence type="ECO:0000313" key="1">
    <source>
        <dbReference type="EMBL" id="VFK43264.1"/>
    </source>
</evidence>
<protein>
    <submittedName>
        <fullName evidence="1">Uncharacterized protein</fullName>
    </submittedName>
</protein>
<sequence>MGVLRAQLEPRLFLDTVRYCKERLLRLSSGFAKNDEIVRIADESIAKRVD</sequence>
<name>A0A450YNZ2_9GAMM</name>
<dbReference type="EMBL" id="CAADFT010000024">
    <property type="protein sequence ID" value="VFK43264.1"/>
    <property type="molecule type" value="Genomic_DNA"/>
</dbReference>
<proteinExistence type="predicted"/>
<gene>
    <name evidence="2" type="ORF">BECKTC1821D_GA0114238_101726</name>
    <name evidence="1" type="ORF">BECKTC1821E_GA0114239_102414</name>
</gene>
<reference evidence="1" key="1">
    <citation type="submission" date="2019-02" db="EMBL/GenBank/DDBJ databases">
        <authorList>
            <person name="Gruber-Vodicka R. H."/>
            <person name="Seah K. B. B."/>
        </authorList>
    </citation>
    <scope>NUCLEOTIDE SEQUENCE</scope>
    <source>
        <strain evidence="2">BECK_BZ123</strain>
        <strain evidence="1">BECK_BZ125</strain>
    </source>
</reference>
<dbReference type="AlphaFoldDB" id="A0A450YNZ2"/>